<evidence type="ECO:0000256" key="9">
    <source>
        <dbReference type="ARBA" id="ARBA00023180"/>
    </source>
</evidence>
<dbReference type="PROSITE" id="PS51450">
    <property type="entry name" value="LRR"/>
    <property type="match status" value="1"/>
</dbReference>
<reference evidence="11 12" key="1">
    <citation type="submission" date="2021-07" db="EMBL/GenBank/DDBJ databases">
        <title>The Aristolochia fimbriata genome: insights into angiosperm evolution, floral development and chemical biosynthesis.</title>
        <authorList>
            <person name="Jiao Y."/>
        </authorList>
    </citation>
    <scope>NUCLEOTIDE SEQUENCE [LARGE SCALE GENOMIC DNA]</scope>
    <source>
        <strain evidence="11">IBCAS-2021</strain>
        <tissue evidence="11">Leaf</tissue>
    </source>
</reference>
<keyword evidence="7 10" id="KW-0472">Membrane</keyword>
<dbReference type="Pfam" id="PF00560">
    <property type="entry name" value="LRR_1"/>
    <property type="match status" value="6"/>
</dbReference>
<accession>A0AAV7E0S2</accession>
<comment type="caution">
    <text evidence="11">The sequence shown here is derived from an EMBL/GenBank/DDBJ whole genome shotgun (WGS) entry which is preliminary data.</text>
</comment>
<dbReference type="GO" id="GO:0016020">
    <property type="term" value="C:membrane"/>
    <property type="evidence" value="ECO:0007669"/>
    <property type="project" value="UniProtKB-SubCell"/>
</dbReference>
<dbReference type="EMBL" id="JAINDJ010000007">
    <property type="protein sequence ID" value="KAG9441805.1"/>
    <property type="molecule type" value="Genomic_DNA"/>
</dbReference>
<evidence type="ECO:0000256" key="4">
    <source>
        <dbReference type="ARBA" id="ARBA00022729"/>
    </source>
</evidence>
<dbReference type="AlphaFoldDB" id="A0AAV7E0S2"/>
<dbReference type="InterPro" id="IPR001611">
    <property type="entry name" value="Leu-rich_rpt"/>
</dbReference>
<protein>
    <submittedName>
        <fullName evidence="11">Uncharacterized protein</fullName>
    </submittedName>
</protein>
<keyword evidence="3 10" id="KW-0812">Transmembrane</keyword>
<dbReference type="PANTHER" id="PTHR27000:SF803">
    <property type="entry name" value="RECEPTOR-LIKE PROTEIN 45"/>
    <property type="match status" value="1"/>
</dbReference>
<evidence type="ECO:0000256" key="7">
    <source>
        <dbReference type="ARBA" id="ARBA00023136"/>
    </source>
</evidence>
<keyword evidence="5" id="KW-0677">Repeat</keyword>
<dbReference type="InterPro" id="IPR003591">
    <property type="entry name" value="Leu-rich_rpt_typical-subtyp"/>
</dbReference>
<dbReference type="SUPFAM" id="SSF52058">
    <property type="entry name" value="L domain-like"/>
    <property type="match status" value="2"/>
</dbReference>
<evidence type="ECO:0000256" key="2">
    <source>
        <dbReference type="ARBA" id="ARBA00022614"/>
    </source>
</evidence>
<dbReference type="SMART" id="SM00369">
    <property type="entry name" value="LRR_TYP"/>
    <property type="match status" value="11"/>
</dbReference>
<name>A0AAV7E0S2_ARIFI</name>
<keyword evidence="9" id="KW-0325">Glycoprotein</keyword>
<keyword evidence="12" id="KW-1185">Reference proteome</keyword>
<evidence type="ECO:0000256" key="1">
    <source>
        <dbReference type="ARBA" id="ARBA00004167"/>
    </source>
</evidence>
<dbReference type="PRINTS" id="PR00019">
    <property type="entry name" value="LEURICHRPT"/>
</dbReference>
<keyword evidence="4" id="KW-0732">Signal</keyword>
<evidence type="ECO:0000256" key="3">
    <source>
        <dbReference type="ARBA" id="ARBA00022692"/>
    </source>
</evidence>
<evidence type="ECO:0000256" key="8">
    <source>
        <dbReference type="ARBA" id="ARBA00023170"/>
    </source>
</evidence>
<dbReference type="Gene3D" id="3.80.10.10">
    <property type="entry name" value="Ribonuclease Inhibitor"/>
    <property type="match status" value="3"/>
</dbReference>
<keyword evidence="8" id="KW-0675">Receptor</keyword>
<dbReference type="PANTHER" id="PTHR27000">
    <property type="entry name" value="LEUCINE-RICH REPEAT RECEPTOR-LIKE PROTEIN KINASE FAMILY PROTEIN-RELATED"/>
    <property type="match status" value="1"/>
</dbReference>
<gene>
    <name evidence="11" type="ORF">H6P81_017659</name>
</gene>
<evidence type="ECO:0000256" key="5">
    <source>
        <dbReference type="ARBA" id="ARBA00022737"/>
    </source>
</evidence>
<dbReference type="SMART" id="SM00365">
    <property type="entry name" value="LRR_SD22"/>
    <property type="match status" value="5"/>
</dbReference>
<dbReference type="InterPro" id="IPR032675">
    <property type="entry name" value="LRR_dom_sf"/>
</dbReference>
<keyword evidence="2" id="KW-0433">Leucine-rich repeat</keyword>
<proteinExistence type="predicted"/>
<sequence length="670" mass="74879">MPPIIGNLTNLAVLDLSDNYFYGTIPAYISTNLCKLRILNLENNINISGISERWTGSICLANSLHELSLGGVNMRPSSTTLLSTIGNFTSLEVLDLNHNSINGNAIRGIERSIRGLSDCLEELNLGGNQMGGDLQVLWREISKSKTLKILDLSHNSLSGYIPYFSSNGGIMLPCALEKLILDGNKLSGHVLLQNITKFSNLVKLSIFQNSLPILITEDVLTKLKRLEEIDLSNNRLVWKVKSRWLPLDIKRIHLSSSQVGPKFPSWFQHHHTGGISILEMSNASISDDVPDWFWKIATEMKYLDLSHNQLRGYLPSIGMSTWYEILDLSNNSFSGPILDDLCMLKNLQELRLSNNHFHGHIPDCWENGGRNLWYLGLSNNNLSGEVSRSLGYLPSLAFLHMRNNSIFGEISSITKNMKNLVVLDLAFNIFSGVMPTWGVGEDLSKLRILSLRSNMIDGNIPSEISQLSSLQFLDLSHNMLAGVIPLSFGKLTGMSRIHNETDEQFDFESLGFVDGSTKDSVWMNLKGVELENSGTLGFMNHIDLSSNNLSGDIPEELTHLLGLFGEIPSSISDLYFLSKLNLSHNNLSGMIATRFQLQTLNDSSIYVGLFISVALGFVVGFWGFCGLLIFKRSWRISYYSFVDEMMDKVFVAMAVRATRLKTKFNKFAKI</sequence>
<keyword evidence="6 10" id="KW-1133">Transmembrane helix</keyword>
<comment type="subcellular location">
    <subcellularLocation>
        <location evidence="1">Membrane</location>
        <topology evidence="1">Single-pass membrane protein</topology>
    </subcellularLocation>
</comment>
<dbReference type="Pfam" id="PF13855">
    <property type="entry name" value="LRR_8"/>
    <property type="match status" value="2"/>
</dbReference>
<evidence type="ECO:0000256" key="6">
    <source>
        <dbReference type="ARBA" id="ARBA00022989"/>
    </source>
</evidence>
<evidence type="ECO:0000256" key="10">
    <source>
        <dbReference type="SAM" id="Phobius"/>
    </source>
</evidence>
<feature type="transmembrane region" description="Helical" evidence="10">
    <location>
        <begin position="605"/>
        <end position="630"/>
    </location>
</feature>
<evidence type="ECO:0000313" key="11">
    <source>
        <dbReference type="EMBL" id="KAG9441805.1"/>
    </source>
</evidence>
<dbReference type="SUPFAM" id="SSF52047">
    <property type="entry name" value="RNI-like"/>
    <property type="match status" value="1"/>
</dbReference>
<dbReference type="Proteomes" id="UP000825729">
    <property type="component" value="Unassembled WGS sequence"/>
</dbReference>
<organism evidence="11 12">
    <name type="scientific">Aristolochia fimbriata</name>
    <name type="common">White veined hardy Dutchman's pipe vine</name>
    <dbReference type="NCBI Taxonomy" id="158543"/>
    <lineage>
        <taxon>Eukaryota</taxon>
        <taxon>Viridiplantae</taxon>
        <taxon>Streptophyta</taxon>
        <taxon>Embryophyta</taxon>
        <taxon>Tracheophyta</taxon>
        <taxon>Spermatophyta</taxon>
        <taxon>Magnoliopsida</taxon>
        <taxon>Magnoliidae</taxon>
        <taxon>Piperales</taxon>
        <taxon>Aristolochiaceae</taxon>
        <taxon>Aristolochia</taxon>
    </lineage>
</organism>
<dbReference type="FunFam" id="3.80.10.10:FF:000095">
    <property type="entry name" value="LRR receptor-like serine/threonine-protein kinase GSO1"/>
    <property type="match status" value="1"/>
</dbReference>
<evidence type="ECO:0000313" key="12">
    <source>
        <dbReference type="Proteomes" id="UP000825729"/>
    </source>
</evidence>